<evidence type="ECO:0000313" key="7">
    <source>
        <dbReference type="EMBL" id="KAG8442162.1"/>
    </source>
</evidence>
<sequence>MISLNHCDWLGLFLYFYDFGNAVYQAIINAAYKIFKYIHKEGNVFFSPLEGSEHYFKDSNLMYSTTVCAELQNSSQCLRYQGKCQLCYEAFLKDCPDVLELHVKSEEAVRLVGLAGKQFQDLGNIVHQHANNTSLIINQLKERYGWMAKHSNMLSVTDIFSIKKVTFSPSNDYATANETLVELSIMKSPNFVVLIPGNLDLHNPSLIQYLSERALQYYKNNFNE</sequence>
<dbReference type="GO" id="GO:0051787">
    <property type="term" value="F:misfolded protein binding"/>
    <property type="evidence" value="ECO:0007669"/>
    <property type="project" value="TreeGrafter"/>
</dbReference>
<proteinExistence type="inferred from homology"/>
<dbReference type="InterPro" id="IPR000753">
    <property type="entry name" value="Clusterin-like"/>
</dbReference>
<keyword evidence="3" id="KW-0964">Secreted</keyword>
<evidence type="ECO:0000256" key="5">
    <source>
        <dbReference type="ARBA" id="ARBA00023180"/>
    </source>
</evidence>
<dbReference type="InterPro" id="IPR016015">
    <property type="entry name" value="Clusterin_C"/>
</dbReference>
<comment type="subcellular location">
    <subcellularLocation>
        <location evidence="1">Secreted</location>
    </subcellularLocation>
</comment>
<evidence type="ECO:0000256" key="2">
    <source>
        <dbReference type="ARBA" id="ARBA00010069"/>
    </source>
</evidence>
<keyword evidence="5" id="KW-0325">Glycoprotein</keyword>
<gene>
    <name evidence="7" type="ORF">GDO86_011095</name>
</gene>
<dbReference type="Pfam" id="PF01093">
    <property type="entry name" value="Clusterin"/>
    <property type="match status" value="1"/>
</dbReference>
<dbReference type="SMART" id="SM00035">
    <property type="entry name" value="CLa"/>
    <property type="match status" value="1"/>
</dbReference>
<organism evidence="7 8">
    <name type="scientific">Hymenochirus boettgeri</name>
    <name type="common">Congo dwarf clawed frog</name>
    <dbReference type="NCBI Taxonomy" id="247094"/>
    <lineage>
        <taxon>Eukaryota</taxon>
        <taxon>Metazoa</taxon>
        <taxon>Chordata</taxon>
        <taxon>Craniata</taxon>
        <taxon>Vertebrata</taxon>
        <taxon>Euteleostomi</taxon>
        <taxon>Amphibia</taxon>
        <taxon>Batrachia</taxon>
        <taxon>Anura</taxon>
        <taxon>Pipoidea</taxon>
        <taxon>Pipidae</taxon>
        <taxon>Pipinae</taxon>
        <taxon>Hymenochirus</taxon>
    </lineage>
</organism>
<dbReference type="OrthoDB" id="9894485at2759"/>
<dbReference type="GO" id="GO:0005615">
    <property type="term" value="C:extracellular space"/>
    <property type="evidence" value="ECO:0007669"/>
    <property type="project" value="TreeGrafter"/>
</dbReference>
<dbReference type="PANTHER" id="PTHR10970:SF2">
    <property type="entry name" value="CLUSTERIN-LIKE PROTEIN 1"/>
    <property type="match status" value="1"/>
</dbReference>
<accession>A0A8T2JCU0</accession>
<name>A0A8T2JCU0_9PIPI</name>
<evidence type="ECO:0000313" key="8">
    <source>
        <dbReference type="Proteomes" id="UP000812440"/>
    </source>
</evidence>
<comment type="caution">
    <text evidence="7">The sequence shown here is derived from an EMBL/GenBank/DDBJ whole genome shotgun (WGS) entry which is preliminary data.</text>
</comment>
<dbReference type="GO" id="GO:0005634">
    <property type="term" value="C:nucleus"/>
    <property type="evidence" value="ECO:0007669"/>
    <property type="project" value="TreeGrafter"/>
</dbReference>
<dbReference type="AlphaFoldDB" id="A0A8T2JCU0"/>
<keyword evidence="8" id="KW-1185">Reference proteome</keyword>
<reference evidence="7" key="1">
    <citation type="thesis" date="2020" institute="ProQuest LLC" country="789 East Eisenhower Parkway, Ann Arbor, MI, USA">
        <title>Comparative Genomics and Chromosome Evolution.</title>
        <authorList>
            <person name="Mudd A.B."/>
        </authorList>
    </citation>
    <scope>NUCLEOTIDE SEQUENCE</scope>
    <source>
        <strain evidence="7">Female2</strain>
        <tissue evidence="7">Blood</tissue>
    </source>
</reference>
<evidence type="ECO:0000256" key="4">
    <source>
        <dbReference type="ARBA" id="ARBA00023157"/>
    </source>
</evidence>
<evidence type="ECO:0000256" key="3">
    <source>
        <dbReference type="ARBA" id="ARBA00022525"/>
    </source>
</evidence>
<dbReference type="Proteomes" id="UP000812440">
    <property type="component" value="Chromosome 6"/>
</dbReference>
<protein>
    <recommendedName>
        <fullName evidence="6">Clusterin C-terminal domain-containing protein</fullName>
    </recommendedName>
</protein>
<dbReference type="PANTHER" id="PTHR10970">
    <property type="entry name" value="CLUSTERIN"/>
    <property type="match status" value="1"/>
</dbReference>
<evidence type="ECO:0000259" key="6">
    <source>
        <dbReference type="SMART" id="SM00035"/>
    </source>
</evidence>
<dbReference type="EMBL" id="JAACNH010000005">
    <property type="protein sequence ID" value="KAG8442162.1"/>
    <property type="molecule type" value="Genomic_DNA"/>
</dbReference>
<evidence type="ECO:0000256" key="1">
    <source>
        <dbReference type="ARBA" id="ARBA00004613"/>
    </source>
</evidence>
<comment type="similarity">
    <text evidence="2">Belongs to the clusterin family.</text>
</comment>
<feature type="domain" description="Clusterin C-terminal" evidence="6">
    <location>
        <begin position="1"/>
        <end position="219"/>
    </location>
</feature>
<keyword evidence="4" id="KW-1015">Disulfide bond</keyword>